<dbReference type="GO" id="GO:0015074">
    <property type="term" value="P:DNA integration"/>
    <property type="evidence" value="ECO:0007669"/>
    <property type="project" value="UniProtKB-KW"/>
</dbReference>
<dbReference type="InterPro" id="IPR050090">
    <property type="entry name" value="Tyrosine_recombinase_XerCD"/>
</dbReference>
<dbReference type="EMBL" id="JBHSDJ010000133">
    <property type="protein sequence ID" value="MFC4249623.1"/>
    <property type="molecule type" value="Genomic_DNA"/>
</dbReference>
<evidence type="ECO:0000259" key="4">
    <source>
        <dbReference type="PROSITE" id="PS51898"/>
    </source>
</evidence>
<dbReference type="SUPFAM" id="SSF56349">
    <property type="entry name" value="DNA breaking-rejoining enzymes"/>
    <property type="match status" value="1"/>
</dbReference>
<evidence type="ECO:0000256" key="3">
    <source>
        <dbReference type="ARBA" id="ARBA00023172"/>
    </source>
</evidence>
<dbReference type="PANTHER" id="PTHR30349:SF41">
    <property type="entry name" value="INTEGRASE_RECOMBINASE PROTEIN MJ0367-RELATED"/>
    <property type="match status" value="1"/>
</dbReference>
<keyword evidence="3" id="KW-0233">DNA recombination</keyword>
<dbReference type="PROSITE" id="PS51898">
    <property type="entry name" value="TYR_RECOMBINASE"/>
    <property type="match status" value="1"/>
</dbReference>
<evidence type="ECO:0000313" key="6">
    <source>
        <dbReference type="Proteomes" id="UP001595821"/>
    </source>
</evidence>
<reference evidence="5 6" key="1">
    <citation type="journal article" date="2014" name="Int. J. Syst. Evol. Microbiol.">
        <title>Complete genome sequence of Corynebacterium casei LMG S-19264T (=DSM 44701T), isolated from a smear-ripened cheese.</title>
        <authorList>
            <consortium name="US DOE Joint Genome Institute (JGI-PGF)"/>
            <person name="Walter F."/>
            <person name="Albersmeier A."/>
            <person name="Kalinowski J."/>
            <person name="Ruckert C."/>
        </authorList>
    </citation>
    <scope>NUCLEOTIDE SEQUENCE [LARGE SCALE GENOMIC DNA]</scope>
    <source>
        <strain evidence="5 6">IBRC-M 10912</strain>
    </source>
</reference>
<proteinExistence type="predicted"/>
<gene>
    <name evidence="5" type="ORF">ACFOZ7_22270</name>
</gene>
<keyword evidence="2" id="KW-0238">DNA-binding</keyword>
<accession>A0ABD5P5M0</accession>
<dbReference type="InterPro" id="IPR013762">
    <property type="entry name" value="Integrase-like_cat_sf"/>
</dbReference>
<evidence type="ECO:0000256" key="2">
    <source>
        <dbReference type="ARBA" id="ARBA00023125"/>
    </source>
</evidence>
<dbReference type="Proteomes" id="UP001595821">
    <property type="component" value="Unassembled WGS sequence"/>
</dbReference>
<evidence type="ECO:0000256" key="1">
    <source>
        <dbReference type="ARBA" id="ARBA00022908"/>
    </source>
</evidence>
<dbReference type="InterPro" id="IPR011010">
    <property type="entry name" value="DNA_brk_join_enz"/>
</dbReference>
<organism evidence="5 6">
    <name type="scientific">Natribaculum luteum</name>
    <dbReference type="NCBI Taxonomy" id="1586232"/>
    <lineage>
        <taxon>Archaea</taxon>
        <taxon>Methanobacteriati</taxon>
        <taxon>Methanobacteriota</taxon>
        <taxon>Stenosarchaea group</taxon>
        <taxon>Halobacteria</taxon>
        <taxon>Halobacteriales</taxon>
        <taxon>Natrialbaceae</taxon>
        <taxon>Natribaculum</taxon>
    </lineage>
</organism>
<dbReference type="GO" id="GO:0006310">
    <property type="term" value="P:DNA recombination"/>
    <property type="evidence" value="ECO:0007669"/>
    <property type="project" value="UniProtKB-KW"/>
</dbReference>
<protein>
    <submittedName>
        <fullName evidence="5">Tyrosine-type recombinase/integrase</fullName>
    </submittedName>
</protein>
<dbReference type="Gene3D" id="1.10.443.10">
    <property type="entry name" value="Intergrase catalytic core"/>
    <property type="match status" value="1"/>
</dbReference>
<evidence type="ECO:0000313" key="5">
    <source>
        <dbReference type="EMBL" id="MFC4249623.1"/>
    </source>
</evidence>
<keyword evidence="1" id="KW-0229">DNA integration</keyword>
<sequence length="207" mass="23747">MEDGEGYAVDQSEVRLMEEAVKRHKNRDKLVIRILWQTGMRRGELAELTLDDIDRPRREITIREEISKSDYTRVVAYHPSLDGLLRQWIDGGDRDALNRKNRDELLVGERGGKVRGERINEIVRDAAIDAGINRKLGYTDANGGTRWKITAHSLRHGYGTHMANKTDMGIWELSKQMGHASVDTTERIYVEHDRRAGLESAHRFVAE</sequence>
<dbReference type="RefSeq" id="WP_246973222.1">
    <property type="nucleotide sequence ID" value="NZ_CP095397.1"/>
</dbReference>
<feature type="domain" description="Tyr recombinase" evidence="4">
    <location>
        <begin position="4"/>
        <end position="203"/>
    </location>
</feature>
<dbReference type="AlphaFoldDB" id="A0ABD5P5M0"/>
<dbReference type="PANTHER" id="PTHR30349">
    <property type="entry name" value="PHAGE INTEGRASE-RELATED"/>
    <property type="match status" value="1"/>
</dbReference>
<comment type="caution">
    <text evidence="5">The sequence shown here is derived from an EMBL/GenBank/DDBJ whole genome shotgun (WGS) entry which is preliminary data.</text>
</comment>
<dbReference type="InterPro" id="IPR002104">
    <property type="entry name" value="Integrase_catalytic"/>
</dbReference>
<dbReference type="GO" id="GO:0003677">
    <property type="term" value="F:DNA binding"/>
    <property type="evidence" value="ECO:0007669"/>
    <property type="project" value="UniProtKB-KW"/>
</dbReference>
<dbReference type="GeneID" id="71853384"/>
<name>A0ABD5P5M0_9EURY</name>
<dbReference type="CDD" id="cd00397">
    <property type="entry name" value="DNA_BRE_C"/>
    <property type="match status" value="1"/>
</dbReference>
<dbReference type="Pfam" id="PF00589">
    <property type="entry name" value="Phage_integrase"/>
    <property type="match status" value="1"/>
</dbReference>